<reference evidence="1" key="1">
    <citation type="submission" date="2024-09" db="EMBL/GenBank/DDBJ databases">
        <title>Black Yeasts Isolated from many extreme environments.</title>
        <authorList>
            <person name="Coleine C."/>
            <person name="Stajich J.E."/>
            <person name="Selbmann L."/>
        </authorList>
    </citation>
    <scope>NUCLEOTIDE SEQUENCE</scope>
    <source>
        <strain evidence="1">CCFEE 5737</strain>
    </source>
</reference>
<evidence type="ECO:0000313" key="1">
    <source>
        <dbReference type="EMBL" id="KAK3063421.1"/>
    </source>
</evidence>
<comment type="caution">
    <text evidence="1">The sequence shown here is derived from an EMBL/GenBank/DDBJ whole genome shotgun (WGS) entry which is preliminary data.</text>
</comment>
<dbReference type="EMBL" id="JAWDJW010006855">
    <property type="protein sequence ID" value="KAK3063421.1"/>
    <property type="molecule type" value="Genomic_DNA"/>
</dbReference>
<proteinExistence type="predicted"/>
<evidence type="ECO:0000313" key="2">
    <source>
        <dbReference type="Proteomes" id="UP001186974"/>
    </source>
</evidence>
<dbReference type="Proteomes" id="UP001186974">
    <property type="component" value="Unassembled WGS sequence"/>
</dbReference>
<protein>
    <submittedName>
        <fullName evidence="1">Uncharacterized protein</fullName>
    </submittedName>
</protein>
<organism evidence="1 2">
    <name type="scientific">Coniosporium uncinatum</name>
    <dbReference type="NCBI Taxonomy" id="93489"/>
    <lineage>
        <taxon>Eukaryota</taxon>
        <taxon>Fungi</taxon>
        <taxon>Dikarya</taxon>
        <taxon>Ascomycota</taxon>
        <taxon>Pezizomycotina</taxon>
        <taxon>Dothideomycetes</taxon>
        <taxon>Dothideomycetes incertae sedis</taxon>
        <taxon>Coniosporium</taxon>
    </lineage>
</organism>
<name>A0ACC3D861_9PEZI</name>
<gene>
    <name evidence="1" type="ORF">LTS18_000510</name>
</gene>
<accession>A0ACC3D861</accession>
<sequence>MSFVREHEDTSPEPAHPRRNAPDTEEAVGLPSSGQEEEDAQESEPESVTLQGSIAVPAQPKGLWARISGWFGVRTERKRERTGEEKEMEKKRREEVGRAREEKGKRAKQPLISRLWNDQERPWYSFSFVPMVKALLGGPSCVHQMLNLPLLPLTPAFVLWILGASHPDIRKGYSFAVFVMLLVAMVSISNMLGFAGHQLMHNVKKLAYSRGCSPATGNFLALVAEFFLGCTPDLAVFVHIMLKISKDDHVIEVYKFTVSGVLLLLAPRALQLVVLSEMQAQANSTASFLTSLPGSQGATAGAGADFRGGALQADLAMLSISRKLSIVLLVLLLVYIVFLFFYRVEFNELIKNAEINSGGHGPQTEEQETERNDNRRKSAYLTLTETLLCYVLLLVLMWWAAASSVDRIADVVEAKGWSDSLLGVVMVPSIQKIPEGLLILIEAWEGHLNLAILHFLHATIQFISCAGPVLIIGAWIKGIPLALDFSSLHITILLTCVFSLQFLFCSQRVTSLSGVCCIVCYVLLVFFALKFPNPQSHGGDHGPAGGGHSTGEHSSNGKEHGIGSGISGGLGESTSTAYSSGFNHLGHGI</sequence>
<keyword evidence="2" id="KW-1185">Reference proteome</keyword>